<feature type="non-terminal residue" evidence="3">
    <location>
        <position position="224"/>
    </location>
</feature>
<dbReference type="RefSeq" id="WP_154468420.1">
    <property type="nucleotide sequence ID" value="NZ_VUMI01000137.1"/>
</dbReference>
<dbReference type="EMBL" id="VUMI01000137">
    <property type="protein sequence ID" value="MSS92135.1"/>
    <property type="molecule type" value="Genomic_DNA"/>
</dbReference>
<evidence type="ECO:0000313" key="4">
    <source>
        <dbReference type="Proteomes" id="UP000436047"/>
    </source>
</evidence>
<dbReference type="Proteomes" id="UP000436047">
    <property type="component" value="Unassembled WGS sequence"/>
</dbReference>
<feature type="compositionally biased region" description="Basic and acidic residues" evidence="2">
    <location>
        <begin position="20"/>
        <end position="29"/>
    </location>
</feature>
<comment type="similarity">
    <text evidence="1">Belongs to the plasmid mobilization pre family.</text>
</comment>
<protein>
    <submittedName>
        <fullName evidence="3">Plasmid recombination protein</fullName>
    </submittedName>
</protein>
<evidence type="ECO:0000256" key="2">
    <source>
        <dbReference type="SAM" id="MobiDB-lite"/>
    </source>
</evidence>
<dbReference type="GeneID" id="86057060"/>
<dbReference type="GO" id="GO:0003677">
    <property type="term" value="F:DNA binding"/>
    <property type="evidence" value="ECO:0007669"/>
    <property type="project" value="InterPro"/>
</dbReference>
<dbReference type="Pfam" id="PF01076">
    <property type="entry name" value="Mob_Pre"/>
    <property type="match status" value="1"/>
</dbReference>
<evidence type="ECO:0000313" key="3">
    <source>
        <dbReference type="EMBL" id="MSS92135.1"/>
    </source>
</evidence>
<organism evidence="3 4">
    <name type="scientific">Eisenbergiella porci</name>
    <dbReference type="NCBI Taxonomy" id="2652274"/>
    <lineage>
        <taxon>Bacteria</taxon>
        <taxon>Bacillati</taxon>
        <taxon>Bacillota</taxon>
        <taxon>Clostridia</taxon>
        <taxon>Lachnospirales</taxon>
        <taxon>Lachnospiraceae</taxon>
        <taxon>Eisenbergiella</taxon>
    </lineage>
</organism>
<gene>
    <name evidence="3" type="ORF">FYJ45_29280</name>
</gene>
<keyword evidence="4" id="KW-1185">Reference proteome</keyword>
<name>A0A6N7WQP8_9FIRM</name>
<dbReference type="NCBIfam" id="NF041497">
    <property type="entry name" value="MobV"/>
    <property type="match status" value="1"/>
</dbReference>
<dbReference type="Gene3D" id="3.30.930.30">
    <property type="match status" value="1"/>
</dbReference>
<proteinExistence type="inferred from homology"/>
<dbReference type="AlphaFoldDB" id="A0A6N7WQP8"/>
<feature type="region of interest" description="Disordered" evidence="2">
    <location>
        <begin position="1"/>
        <end position="38"/>
    </location>
</feature>
<evidence type="ECO:0000256" key="1">
    <source>
        <dbReference type="ARBA" id="ARBA00010657"/>
    </source>
</evidence>
<dbReference type="GO" id="GO:0006310">
    <property type="term" value="P:DNA recombination"/>
    <property type="evidence" value="ECO:0007669"/>
    <property type="project" value="InterPro"/>
</dbReference>
<comment type="caution">
    <text evidence="3">The sequence shown here is derived from an EMBL/GenBank/DDBJ whole genome shotgun (WGS) entry which is preliminary data.</text>
</comment>
<dbReference type="CDD" id="cd17242">
    <property type="entry name" value="MobM_relaxase"/>
    <property type="match status" value="1"/>
</dbReference>
<accession>A0A6N7WQP8</accession>
<dbReference type="InterPro" id="IPR001668">
    <property type="entry name" value="Mob_Pre"/>
</dbReference>
<sequence length="224" mass="25848">MAQHAILRFEKHKGNPARPLEAHHERQKDQYASNPDIDTSRSKYNFHIVKPEGRYYHFIQSRIEQAGCRTRKDSTRFVDTLITASPEFFKGKSPKEIQAFFQRAADFLTHRVGRENIVSAVVHMDEKTPHLHLTFVPLTKDNRLCAKEIIGNRANLTKWQDDFHAYMVEKYPDLERGESASKTGRKHIPTRLFKQAVSLSRQARAIEATLDGINPLNAGKKKEE</sequence>
<reference evidence="3 4" key="1">
    <citation type="submission" date="2019-08" db="EMBL/GenBank/DDBJ databases">
        <title>In-depth cultivation of the pig gut microbiome towards novel bacterial diversity and tailored functional studies.</title>
        <authorList>
            <person name="Wylensek D."/>
            <person name="Hitch T.C.A."/>
            <person name="Clavel T."/>
        </authorList>
    </citation>
    <scope>NUCLEOTIDE SEQUENCE [LARGE SCALE GENOMIC DNA]</scope>
    <source>
        <strain evidence="3 4">WCA-389-WT-23B</strain>
    </source>
</reference>